<organism evidence="10 11">
    <name type="scientific">Toxocara canis</name>
    <name type="common">Canine roundworm</name>
    <dbReference type="NCBI Taxonomy" id="6265"/>
    <lineage>
        <taxon>Eukaryota</taxon>
        <taxon>Metazoa</taxon>
        <taxon>Ecdysozoa</taxon>
        <taxon>Nematoda</taxon>
        <taxon>Chromadorea</taxon>
        <taxon>Rhabditida</taxon>
        <taxon>Spirurina</taxon>
        <taxon>Ascaridomorpha</taxon>
        <taxon>Ascaridoidea</taxon>
        <taxon>Toxocaridae</taxon>
        <taxon>Toxocara</taxon>
    </lineage>
</organism>
<sequence>LYWFTVEFGVCVQNGERKAFGAGLLSSFGELQYALSDKPQIAPFEPAITSTTKYPITEYQPKYFLAHSFGDAKAKLTLEFIFIGPYFYFAISCSYSCSYGAGLQCDVSMLLRQSHAIRLPQ</sequence>
<feature type="binding site" evidence="8">
    <location>
        <position position="7"/>
    </location>
    <ligand>
        <name>Fe cation</name>
        <dbReference type="ChEBI" id="CHEBI:24875"/>
    </ligand>
</feature>
<keyword evidence="4 8" id="KW-0479">Metal-binding</keyword>
<dbReference type="Gene3D" id="1.10.800.10">
    <property type="entry name" value="Aromatic amino acid hydroxylase"/>
    <property type="match status" value="1"/>
</dbReference>
<evidence type="ECO:0000259" key="9">
    <source>
        <dbReference type="PROSITE" id="PS51410"/>
    </source>
</evidence>
<keyword evidence="5" id="KW-0560">Oxidoreductase</keyword>
<comment type="caution">
    <text evidence="10">The sequence shown here is derived from an EMBL/GenBank/DDBJ whole genome shotgun (WGS) entry which is preliminary data.</text>
</comment>
<name>A0A0B2VRX7_TOXCA</name>
<dbReference type="InterPro" id="IPR001273">
    <property type="entry name" value="ArAA_hydroxylase"/>
</dbReference>
<evidence type="ECO:0000256" key="3">
    <source>
        <dbReference type="ARBA" id="ARBA00011995"/>
    </source>
</evidence>
<evidence type="ECO:0000256" key="5">
    <source>
        <dbReference type="ARBA" id="ARBA00023002"/>
    </source>
</evidence>
<dbReference type="PRINTS" id="PR00372">
    <property type="entry name" value="FYWHYDRXLASE"/>
</dbReference>
<keyword evidence="7" id="KW-0503">Monooxygenase</keyword>
<evidence type="ECO:0000313" key="11">
    <source>
        <dbReference type="Proteomes" id="UP000031036"/>
    </source>
</evidence>
<dbReference type="OMA" id="FAISCSY"/>
<keyword evidence="11" id="KW-1185">Reference proteome</keyword>
<evidence type="ECO:0000256" key="8">
    <source>
        <dbReference type="PIRSR" id="PIRSR601273-2"/>
    </source>
</evidence>
<dbReference type="Pfam" id="PF00351">
    <property type="entry name" value="Biopterin_H"/>
    <property type="match status" value="1"/>
</dbReference>
<protein>
    <recommendedName>
        <fullName evidence="3">phenylalanine 4-monooxygenase</fullName>
        <ecNumber evidence="3">1.14.16.1</ecNumber>
    </recommendedName>
</protein>
<dbReference type="OrthoDB" id="983542at2759"/>
<accession>A0A0B2VRX7</accession>
<evidence type="ECO:0000256" key="7">
    <source>
        <dbReference type="ARBA" id="ARBA00023033"/>
    </source>
</evidence>
<evidence type="ECO:0000256" key="6">
    <source>
        <dbReference type="ARBA" id="ARBA00023004"/>
    </source>
</evidence>
<dbReference type="STRING" id="6265.A0A0B2VRX7"/>
<feature type="domain" description="Biopterin-dependent aromatic amino acid hydroxylase family profile" evidence="9">
    <location>
        <begin position="1"/>
        <end position="121"/>
    </location>
</feature>
<evidence type="ECO:0000256" key="1">
    <source>
        <dbReference type="ARBA" id="ARBA00001954"/>
    </source>
</evidence>
<dbReference type="InterPro" id="IPR036951">
    <property type="entry name" value="ArAA_hydroxylase_sf"/>
</dbReference>
<dbReference type="EC" id="1.14.16.1" evidence="3"/>
<dbReference type="AlphaFoldDB" id="A0A0B2VRX7"/>
<evidence type="ECO:0000256" key="2">
    <source>
        <dbReference type="ARBA" id="ARBA00009712"/>
    </source>
</evidence>
<dbReference type="PANTHER" id="PTHR11473:SF24">
    <property type="entry name" value="PHENYLALANINE-4-HYDROXYLASE"/>
    <property type="match status" value="1"/>
</dbReference>
<dbReference type="GO" id="GO:0004505">
    <property type="term" value="F:phenylalanine 4-monooxygenase activity"/>
    <property type="evidence" value="ECO:0007669"/>
    <property type="project" value="UniProtKB-EC"/>
</dbReference>
<dbReference type="InterPro" id="IPR019774">
    <property type="entry name" value="Aromatic-AA_hydroxylase_C"/>
</dbReference>
<dbReference type="InterPro" id="IPR036329">
    <property type="entry name" value="Aro-AA_hydroxylase_C_sf"/>
</dbReference>
<evidence type="ECO:0000256" key="4">
    <source>
        <dbReference type="ARBA" id="ARBA00022723"/>
    </source>
</evidence>
<dbReference type="PROSITE" id="PS51410">
    <property type="entry name" value="BH4_AAA_HYDROXYL_2"/>
    <property type="match status" value="1"/>
</dbReference>
<comment type="cofactor">
    <cofactor evidence="1 8">
        <name>Fe(2+)</name>
        <dbReference type="ChEBI" id="CHEBI:29033"/>
    </cofactor>
</comment>
<evidence type="ECO:0000313" key="10">
    <source>
        <dbReference type="EMBL" id="KHN86271.1"/>
    </source>
</evidence>
<dbReference type="PANTHER" id="PTHR11473">
    <property type="entry name" value="AROMATIC AMINO ACID HYDROXYLASE"/>
    <property type="match status" value="1"/>
</dbReference>
<dbReference type="Proteomes" id="UP000031036">
    <property type="component" value="Unassembled WGS sequence"/>
</dbReference>
<reference evidence="10 11" key="1">
    <citation type="submission" date="2014-11" db="EMBL/GenBank/DDBJ databases">
        <title>Genetic blueprint of the zoonotic pathogen Toxocara canis.</title>
        <authorList>
            <person name="Zhu X.-Q."/>
            <person name="Korhonen P.K."/>
            <person name="Cai H."/>
            <person name="Young N.D."/>
            <person name="Nejsum P."/>
            <person name="von Samson-Himmelstjerna G."/>
            <person name="Boag P.R."/>
            <person name="Tan P."/>
            <person name="Li Q."/>
            <person name="Min J."/>
            <person name="Yang Y."/>
            <person name="Wang X."/>
            <person name="Fang X."/>
            <person name="Hall R.S."/>
            <person name="Hofmann A."/>
            <person name="Sternberg P.W."/>
            <person name="Jex A.R."/>
            <person name="Gasser R.B."/>
        </authorList>
    </citation>
    <scope>NUCLEOTIDE SEQUENCE [LARGE SCALE GENOMIC DNA]</scope>
    <source>
        <strain evidence="10">PN_DK_2014</strain>
    </source>
</reference>
<comment type="similarity">
    <text evidence="2">Belongs to the biopterin-dependent aromatic amino acid hydroxylase family.</text>
</comment>
<proteinExistence type="inferred from homology"/>
<dbReference type="SUPFAM" id="SSF56534">
    <property type="entry name" value="Aromatic aminoacid monoxygenases, catalytic and oligomerization domains"/>
    <property type="match status" value="1"/>
</dbReference>
<feature type="non-terminal residue" evidence="10">
    <location>
        <position position="1"/>
    </location>
</feature>
<gene>
    <name evidence="10" type="primary">pah-1</name>
    <name evidence="10" type="ORF">Tcan_13156</name>
</gene>
<keyword evidence="6 8" id="KW-0408">Iron</keyword>
<dbReference type="EMBL" id="JPKZ01000635">
    <property type="protein sequence ID" value="KHN86271.1"/>
    <property type="molecule type" value="Genomic_DNA"/>
</dbReference>
<dbReference type="GO" id="GO:0005506">
    <property type="term" value="F:iron ion binding"/>
    <property type="evidence" value="ECO:0007669"/>
    <property type="project" value="InterPro"/>
</dbReference>